<evidence type="ECO:0000256" key="1">
    <source>
        <dbReference type="ARBA" id="ARBA00004651"/>
    </source>
</evidence>
<feature type="transmembrane region" description="Helical" evidence="8">
    <location>
        <begin position="111"/>
        <end position="128"/>
    </location>
</feature>
<proteinExistence type="inferred from homology"/>
<dbReference type="RefSeq" id="WP_128325116.1">
    <property type="nucleotide sequence ID" value="NZ_QJRG01000047.1"/>
</dbReference>
<keyword evidence="7 8" id="KW-0472">Membrane</keyword>
<evidence type="ECO:0000313" key="9">
    <source>
        <dbReference type="EMBL" id="RWU21513.1"/>
    </source>
</evidence>
<feature type="transmembrane region" description="Helical" evidence="8">
    <location>
        <begin position="135"/>
        <end position="151"/>
    </location>
</feature>
<keyword evidence="6 8" id="KW-1133">Transmembrane helix</keyword>
<feature type="transmembrane region" description="Helical" evidence="8">
    <location>
        <begin position="7"/>
        <end position="29"/>
    </location>
</feature>
<evidence type="ECO:0000256" key="8">
    <source>
        <dbReference type="SAM" id="Phobius"/>
    </source>
</evidence>
<dbReference type="Proteomes" id="UP000288983">
    <property type="component" value="Unassembled WGS sequence"/>
</dbReference>
<keyword evidence="4" id="KW-1003">Cell membrane</keyword>
<dbReference type="NCBIfam" id="TIGR00688">
    <property type="entry name" value="rarD"/>
    <property type="match status" value="1"/>
</dbReference>
<dbReference type="AlphaFoldDB" id="A0A443ZR00"/>
<dbReference type="InterPro" id="IPR004626">
    <property type="entry name" value="RarD"/>
</dbReference>
<reference evidence="9 10" key="1">
    <citation type="submission" date="2018-06" db="EMBL/GenBank/DDBJ databases">
        <title>Bacteria isolated from soil of Wuhan.</title>
        <authorList>
            <person name="Wei X."/>
            <person name="Chunhua H."/>
        </authorList>
    </citation>
    <scope>NUCLEOTIDE SEQUENCE [LARGE SCALE GENOMIC DNA]</scope>
    <source>
        <strain evidence="10">xwS2</strain>
    </source>
</reference>
<dbReference type="OrthoDB" id="3250831at2"/>
<feature type="transmembrane region" description="Helical" evidence="8">
    <location>
        <begin position="277"/>
        <end position="296"/>
    </location>
</feature>
<comment type="subcellular location">
    <subcellularLocation>
        <location evidence="1">Cell membrane</location>
        <topology evidence="1">Multi-pass membrane protein</topology>
    </subcellularLocation>
</comment>
<dbReference type="SUPFAM" id="SSF103481">
    <property type="entry name" value="Multidrug resistance efflux transporter EmrE"/>
    <property type="match status" value="1"/>
</dbReference>
<keyword evidence="3" id="KW-0813">Transport</keyword>
<feature type="transmembrane region" description="Helical" evidence="8">
    <location>
        <begin position="157"/>
        <end position="174"/>
    </location>
</feature>
<name>A0A443ZR00_9PSED</name>
<comment type="caution">
    <text evidence="9">The sequence shown here is derived from an EMBL/GenBank/DDBJ whole genome shotgun (WGS) entry which is preliminary data.</text>
</comment>
<comment type="similarity">
    <text evidence="2">Belongs to the EamA transporter family.</text>
</comment>
<keyword evidence="5 8" id="KW-0812">Transmembrane</keyword>
<feature type="transmembrane region" description="Helical" evidence="8">
    <location>
        <begin position="80"/>
        <end position="99"/>
    </location>
</feature>
<feature type="transmembrane region" description="Helical" evidence="8">
    <location>
        <begin position="186"/>
        <end position="210"/>
    </location>
</feature>
<dbReference type="GO" id="GO:0005886">
    <property type="term" value="C:plasma membrane"/>
    <property type="evidence" value="ECO:0007669"/>
    <property type="project" value="UniProtKB-SubCell"/>
</dbReference>
<accession>A0A443ZR00</accession>
<evidence type="ECO:0000256" key="5">
    <source>
        <dbReference type="ARBA" id="ARBA00022692"/>
    </source>
</evidence>
<evidence type="ECO:0000256" key="6">
    <source>
        <dbReference type="ARBA" id="ARBA00022989"/>
    </source>
</evidence>
<evidence type="ECO:0000256" key="2">
    <source>
        <dbReference type="ARBA" id="ARBA00007362"/>
    </source>
</evidence>
<evidence type="ECO:0000256" key="7">
    <source>
        <dbReference type="ARBA" id="ARBA00023136"/>
    </source>
</evidence>
<evidence type="ECO:0000256" key="3">
    <source>
        <dbReference type="ARBA" id="ARBA00022448"/>
    </source>
</evidence>
<gene>
    <name evidence="9" type="primary">rarD</name>
    <name evidence="9" type="ORF">DM813_20280</name>
</gene>
<feature type="transmembrane region" description="Helical" evidence="8">
    <location>
        <begin position="244"/>
        <end position="265"/>
    </location>
</feature>
<evidence type="ECO:0000313" key="10">
    <source>
        <dbReference type="Proteomes" id="UP000288983"/>
    </source>
</evidence>
<dbReference type="InterPro" id="IPR037185">
    <property type="entry name" value="EmrE-like"/>
</dbReference>
<organism evidence="9 10">
    <name type="scientific">Pseudomonas alkylphenolica</name>
    <dbReference type="NCBI Taxonomy" id="237609"/>
    <lineage>
        <taxon>Bacteria</taxon>
        <taxon>Pseudomonadati</taxon>
        <taxon>Pseudomonadota</taxon>
        <taxon>Gammaproteobacteria</taxon>
        <taxon>Pseudomonadales</taxon>
        <taxon>Pseudomonadaceae</taxon>
        <taxon>Pseudomonas</taxon>
    </lineage>
</organism>
<feature type="transmembrane region" description="Helical" evidence="8">
    <location>
        <begin position="41"/>
        <end position="59"/>
    </location>
</feature>
<dbReference type="EMBL" id="QJRG01000047">
    <property type="protein sequence ID" value="RWU21513.1"/>
    <property type="molecule type" value="Genomic_DNA"/>
</dbReference>
<feature type="transmembrane region" description="Helical" evidence="8">
    <location>
        <begin position="216"/>
        <end position="237"/>
    </location>
</feature>
<sequence>MHRPATANVALGVLLNVLASVLFAVMYAYTHLLKPLDGEEIYGWRMLLTAPCLTLMLLVSGRWHEVRRLFQRLRHEHGFWLVRVLSSALLGAQLWLFMWAPINGYGLDVSLGYFLMPLTMAIFGRLAFKDTISRLQLLACAVAAVGVINQIAIAKAITWPVLAVSLGYPVYFWLRRVSDSNTMGGLWFDMTLSLPVSLYFVLKGGVVLGVAGSGSALPWLVAGLGAISASALALQALSGPRLNLTLFGLLIYVEPVLLVLASILLGETIAPAQWPTYIAIWLAMLVLMVEGGLSLNGARRGYSPSRCSREGG</sequence>
<protein>
    <submittedName>
        <fullName evidence="9">EamA family transporter RarD</fullName>
    </submittedName>
</protein>
<evidence type="ECO:0000256" key="4">
    <source>
        <dbReference type="ARBA" id="ARBA00022475"/>
    </source>
</evidence>